<evidence type="ECO:0000313" key="2">
    <source>
        <dbReference type="EMBL" id="GBP91895.1"/>
    </source>
</evidence>
<comment type="caution">
    <text evidence="1">The sequence shown here is derived from an EMBL/GenBank/DDBJ whole genome shotgun (WGS) entry which is preliminary data.</text>
</comment>
<dbReference type="AlphaFoldDB" id="A0A4C1W7R0"/>
<protein>
    <submittedName>
        <fullName evidence="1">Uncharacterized protein</fullName>
    </submittedName>
</protein>
<dbReference type="EMBL" id="BGZK01000478">
    <property type="protein sequence ID" value="GBP46175.1"/>
    <property type="molecule type" value="Genomic_DNA"/>
</dbReference>
<sequence length="86" mass="9798">MEPGFVKANSSNLPRIDLLMLGEFLATNKEFCSSEFRNVKTSLSSRPSYGDDAISYVQLKRKEIFAQSNARFAQSIKSMQNYMLLH</sequence>
<evidence type="ECO:0000313" key="3">
    <source>
        <dbReference type="Proteomes" id="UP000299102"/>
    </source>
</evidence>
<dbReference type="EMBL" id="BGZK01002221">
    <property type="protein sequence ID" value="GBP91895.1"/>
    <property type="molecule type" value="Genomic_DNA"/>
</dbReference>
<gene>
    <name evidence="1" type="ORF">EVAR_24582_1</name>
    <name evidence="2" type="ORF">EVAR_89846_1</name>
</gene>
<name>A0A4C1W7R0_EUMVA</name>
<evidence type="ECO:0000313" key="1">
    <source>
        <dbReference type="EMBL" id="GBP46175.1"/>
    </source>
</evidence>
<dbReference type="OrthoDB" id="261614at2759"/>
<reference evidence="1 3" key="1">
    <citation type="journal article" date="2019" name="Commun. Biol.">
        <title>The bagworm genome reveals a unique fibroin gene that provides high tensile strength.</title>
        <authorList>
            <person name="Kono N."/>
            <person name="Nakamura H."/>
            <person name="Ohtoshi R."/>
            <person name="Tomita M."/>
            <person name="Numata K."/>
            <person name="Arakawa K."/>
        </authorList>
    </citation>
    <scope>NUCLEOTIDE SEQUENCE [LARGE SCALE GENOMIC DNA]</scope>
</reference>
<proteinExistence type="predicted"/>
<accession>A0A4C1W7R0</accession>
<dbReference type="Proteomes" id="UP000299102">
    <property type="component" value="Unassembled WGS sequence"/>
</dbReference>
<organism evidence="1 3">
    <name type="scientific">Eumeta variegata</name>
    <name type="common">Bagworm moth</name>
    <name type="synonym">Eumeta japonica</name>
    <dbReference type="NCBI Taxonomy" id="151549"/>
    <lineage>
        <taxon>Eukaryota</taxon>
        <taxon>Metazoa</taxon>
        <taxon>Ecdysozoa</taxon>
        <taxon>Arthropoda</taxon>
        <taxon>Hexapoda</taxon>
        <taxon>Insecta</taxon>
        <taxon>Pterygota</taxon>
        <taxon>Neoptera</taxon>
        <taxon>Endopterygota</taxon>
        <taxon>Lepidoptera</taxon>
        <taxon>Glossata</taxon>
        <taxon>Ditrysia</taxon>
        <taxon>Tineoidea</taxon>
        <taxon>Psychidae</taxon>
        <taxon>Oiketicinae</taxon>
        <taxon>Eumeta</taxon>
    </lineage>
</organism>
<keyword evidence="3" id="KW-1185">Reference proteome</keyword>